<dbReference type="Gene3D" id="3.90.380.10">
    <property type="entry name" value="Naphthalene 1,2-dioxygenase Alpha Subunit, Chain A, domain 1"/>
    <property type="match status" value="1"/>
</dbReference>
<dbReference type="SUPFAM" id="SSF55961">
    <property type="entry name" value="Bet v1-like"/>
    <property type="match status" value="1"/>
</dbReference>
<evidence type="ECO:0000256" key="5">
    <source>
        <dbReference type="ARBA" id="ARBA00023004"/>
    </source>
</evidence>
<keyword evidence="4" id="KW-0560">Oxidoreductase</keyword>
<dbReference type="InterPro" id="IPR015879">
    <property type="entry name" value="Ring_hydroxy_dOase_asu_C_dom"/>
</dbReference>
<keyword evidence="6" id="KW-0411">Iron-sulfur</keyword>
<dbReference type="PANTHER" id="PTHR43756">
    <property type="entry name" value="CHOLINE MONOOXYGENASE, CHLOROPLASTIC"/>
    <property type="match status" value="1"/>
</dbReference>
<feature type="domain" description="Rieske" evidence="7">
    <location>
        <begin position="54"/>
        <end position="161"/>
    </location>
</feature>
<organism evidence="8 9">
    <name type="scientific">PS1 clade bacterium</name>
    <dbReference type="NCBI Taxonomy" id="2175152"/>
    <lineage>
        <taxon>Bacteria</taxon>
        <taxon>Pseudomonadati</taxon>
        <taxon>Pseudomonadota</taxon>
        <taxon>Alphaproteobacteria</taxon>
        <taxon>PS1 clade</taxon>
    </lineage>
</organism>
<dbReference type="EMBL" id="QOQK01000010">
    <property type="protein sequence ID" value="RCL84637.1"/>
    <property type="molecule type" value="Genomic_DNA"/>
</dbReference>
<evidence type="ECO:0000313" key="9">
    <source>
        <dbReference type="Proteomes" id="UP000252289"/>
    </source>
</evidence>
<dbReference type="InterPro" id="IPR036922">
    <property type="entry name" value="Rieske_2Fe-2S_sf"/>
</dbReference>
<dbReference type="GO" id="GO:0051537">
    <property type="term" value="F:2 iron, 2 sulfur cluster binding"/>
    <property type="evidence" value="ECO:0007669"/>
    <property type="project" value="UniProtKB-KW"/>
</dbReference>
<dbReference type="CDD" id="cd08887">
    <property type="entry name" value="RHO_alpha_C_3"/>
    <property type="match status" value="1"/>
</dbReference>
<keyword evidence="5" id="KW-0408">Iron</keyword>
<dbReference type="InterPro" id="IPR017941">
    <property type="entry name" value="Rieske_2Fe-2S"/>
</dbReference>
<comment type="caution">
    <text evidence="8">The sequence shown here is derived from an EMBL/GenBank/DDBJ whole genome shotgun (WGS) entry which is preliminary data.</text>
</comment>
<evidence type="ECO:0000256" key="4">
    <source>
        <dbReference type="ARBA" id="ARBA00023002"/>
    </source>
</evidence>
<dbReference type="Pfam" id="PF00848">
    <property type="entry name" value="Ring_hydroxyl_A"/>
    <property type="match status" value="1"/>
</dbReference>
<accession>A0A368ELC9</accession>
<keyword evidence="3" id="KW-0479">Metal-binding</keyword>
<dbReference type="PROSITE" id="PS51296">
    <property type="entry name" value="RIESKE"/>
    <property type="match status" value="1"/>
</dbReference>
<evidence type="ECO:0000313" key="8">
    <source>
        <dbReference type="EMBL" id="RCL84637.1"/>
    </source>
</evidence>
<evidence type="ECO:0000256" key="6">
    <source>
        <dbReference type="ARBA" id="ARBA00023014"/>
    </source>
</evidence>
<dbReference type="AlphaFoldDB" id="A0A368ELC9"/>
<reference evidence="8 9" key="1">
    <citation type="journal article" date="2018" name="Microbiome">
        <title>Fine metagenomic profile of the Mediterranean stratified and mixed water columns revealed by assembly and recruitment.</title>
        <authorList>
            <person name="Haro-Moreno J.M."/>
            <person name="Lopez-Perez M."/>
            <person name="De La Torre J.R."/>
            <person name="Picazo A."/>
            <person name="Camacho A."/>
            <person name="Rodriguez-Valera F."/>
        </authorList>
    </citation>
    <scope>NUCLEOTIDE SEQUENCE [LARGE SCALE GENOMIC DNA]</scope>
    <source>
        <strain evidence="8">MED-G50</strain>
    </source>
</reference>
<sequence length="390" mass="43914">MREDLAQIAETLLDYAENGKTFQTDKITTVPSGVYTDTDLWQKEMDAVFKKLPLALAASTELPEPGNYKAMEAVGLPILITRDKDGQAHAFLNVCAHRGAPVADEGCGHKSRFTCKYHGWTYTNDGKLIGVAEAHTFGDIDKSTRGLTALPCEEKSGLIFVTLTPGAEMDLDGFLDGMLDDLDYYNFKDWAYIGQRVITGANWKIAFDGYLEGYHFSSLHPESIHPRTYSNLTHYENFGPHMRIGFAQTGIKEKLGAEPKEKWGEMENNGYDFVRILFPNVSIFLAPEITQVAQLFPGPTVDQNRTVLMFFRNDPPKDDADREGLEGMMDWLRQVVEEEDYMIGDLIQKGLQSGAHDEIVLGKNERGNQFFHECLAWYMANDKSKPMPKI</sequence>
<dbReference type="CDD" id="cd03469">
    <property type="entry name" value="Rieske_RO_Alpha_N"/>
    <property type="match status" value="1"/>
</dbReference>
<comment type="cofactor">
    <cofactor evidence="1">
        <name>Fe cation</name>
        <dbReference type="ChEBI" id="CHEBI:24875"/>
    </cofactor>
</comment>
<dbReference type="GO" id="GO:0016491">
    <property type="term" value="F:oxidoreductase activity"/>
    <property type="evidence" value="ECO:0007669"/>
    <property type="project" value="UniProtKB-KW"/>
</dbReference>
<dbReference type="SUPFAM" id="SSF50022">
    <property type="entry name" value="ISP domain"/>
    <property type="match status" value="1"/>
</dbReference>
<proteinExistence type="predicted"/>
<dbReference type="GO" id="GO:0005506">
    <property type="term" value="F:iron ion binding"/>
    <property type="evidence" value="ECO:0007669"/>
    <property type="project" value="InterPro"/>
</dbReference>
<keyword evidence="2" id="KW-0001">2Fe-2S</keyword>
<dbReference type="PANTHER" id="PTHR43756:SF5">
    <property type="entry name" value="CHOLINE MONOOXYGENASE, CHLOROPLASTIC"/>
    <property type="match status" value="1"/>
</dbReference>
<gene>
    <name evidence="8" type="ORF">DBW64_03025</name>
</gene>
<evidence type="ECO:0000256" key="2">
    <source>
        <dbReference type="ARBA" id="ARBA00022714"/>
    </source>
</evidence>
<protein>
    <submittedName>
        <fullName evidence="8">(2Fe-2S)-binding protein</fullName>
    </submittedName>
</protein>
<evidence type="ECO:0000256" key="3">
    <source>
        <dbReference type="ARBA" id="ARBA00022723"/>
    </source>
</evidence>
<dbReference type="Gene3D" id="2.102.10.10">
    <property type="entry name" value="Rieske [2Fe-2S] iron-sulphur domain"/>
    <property type="match status" value="1"/>
</dbReference>
<dbReference type="InterPro" id="IPR001663">
    <property type="entry name" value="Rng_hydr_dOase-A"/>
</dbReference>
<evidence type="ECO:0000256" key="1">
    <source>
        <dbReference type="ARBA" id="ARBA00001962"/>
    </source>
</evidence>
<dbReference type="Proteomes" id="UP000252289">
    <property type="component" value="Unassembled WGS sequence"/>
</dbReference>
<name>A0A368ELC9_9PROT</name>
<dbReference type="PRINTS" id="PR00090">
    <property type="entry name" value="RNGDIOXGNASE"/>
</dbReference>
<dbReference type="Pfam" id="PF00355">
    <property type="entry name" value="Rieske"/>
    <property type="match status" value="1"/>
</dbReference>
<evidence type="ECO:0000259" key="7">
    <source>
        <dbReference type="PROSITE" id="PS51296"/>
    </source>
</evidence>